<protein>
    <submittedName>
        <fullName evidence="2">Uncharacterized protein</fullName>
    </submittedName>
</protein>
<evidence type="ECO:0000313" key="3">
    <source>
        <dbReference type="Proteomes" id="UP000467327"/>
    </source>
</evidence>
<evidence type="ECO:0000313" key="2">
    <source>
        <dbReference type="EMBL" id="BBX06182.1"/>
    </source>
</evidence>
<dbReference type="KEGG" id="maic:MAIC_09850"/>
<dbReference type="EMBL" id="AP022561">
    <property type="protein sequence ID" value="BBX06182.1"/>
    <property type="molecule type" value="Genomic_DNA"/>
</dbReference>
<sequence>MAKGRPDETGRHPMSTVKATTETVYVGRLTVTSDRGRGADKAGIRGRDGMLCFARAR</sequence>
<dbReference type="Proteomes" id="UP000467327">
    <property type="component" value="Chromosome"/>
</dbReference>
<organism evidence="2 3">
    <name type="scientific">Mycolicibacterium aichiense</name>
    <dbReference type="NCBI Taxonomy" id="1799"/>
    <lineage>
        <taxon>Bacteria</taxon>
        <taxon>Bacillati</taxon>
        <taxon>Actinomycetota</taxon>
        <taxon>Actinomycetes</taxon>
        <taxon>Mycobacteriales</taxon>
        <taxon>Mycobacteriaceae</taxon>
        <taxon>Mycolicibacterium</taxon>
    </lineage>
</organism>
<keyword evidence="3" id="KW-1185">Reference proteome</keyword>
<name>A0AAD1M9K2_9MYCO</name>
<evidence type="ECO:0000256" key="1">
    <source>
        <dbReference type="SAM" id="MobiDB-lite"/>
    </source>
</evidence>
<gene>
    <name evidence="2" type="ORF">MAIC_09850</name>
</gene>
<feature type="region of interest" description="Disordered" evidence="1">
    <location>
        <begin position="1"/>
        <end position="20"/>
    </location>
</feature>
<proteinExistence type="predicted"/>
<accession>A0AAD1M9K2</accession>
<reference evidence="2 3" key="1">
    <citation type="journal article" date="2019" name="Emerg. Microbes Infect.">
        <title>Comprehensive subspecies identification of 175 nontuberculous mycobacteria species based on 7547 genomic profiles.</title>
        <authorList>
            <person name="Matsumoto Y."/>
            <person name="Kinjo T."/>
            <person name="Motooka D."/>
            <person name="Nabeya D."/>
            <person name="Jung N."/>
            <person name="Uechi K."/>
            <person name="Horii T."/>
            <person name="Iida T."/>
            <person name="Fujita J."/>
            <person name="Nakamura S."/>
        </authorList>
    </citation>
    <scope>NUCLEOTIDE SEQUENCE [LARGE SCALE GENOMIC DNA]</scope>
    <source>
        <strain evidence="2 3">JCM 6376</strain>
    </source>
</reference>
<feature type="compositionally biased region" description="Basic and acidic residues" evidence="1">
    <location>
        <begin position="1"/>
        <end position="11"/>
    </location>
</feature>
<dbReference type="AlphaFoldDB" id="A0AAD1M9K2"/>